<feature type="signal peptide" evidence="2">
    <location>
        <begin position="1"/>
        <end position="24"/>
    </location>
</feature>
<accession>A0AAV1PDR0</accession>
<feature type="chain" id="PRO_5043841691" evidence="2">
    <location>
        <begin position="25"/>
        <end position="150"/>
    </location>
</feature>
<reference evidence="3 4" key="1">
    <citation type="submission" date="2024-01" db="EMBL/GenBank/DDBJ databases">
        <authorList>
            <person name="Alioto T."/>
            <person name="Alioto T."/>
            <person name="Gomez Garrido J."/>
        </authorList>
    </citation>
    <scope>NUCLEOTIDE SEQUENCE [LARGE SCALE GENOMIC DNA]</scope>
</reference>
<keyword evidence="4" id="KW-1185">Reference proteome</keyword>
<dbReference type="EMBL" id="CAWUFR010000147">
    <property type="protein sequence ID" value="CAK6970026.1"/>
    <property type="molecule type" value="Genomic_DNA"/>
</dbReference>
<comment type="caution">
    <text evidence="3">The sequence shown here is derived from an EMBL/GenBank/DDBJ whole genome shotgun (WGS) entry which is preliminary data.</text>
</comment>
<dbReference type="Proteomes" id="UP001314229">
    <property type="component" value="Unassembled WGS sequence"/>
</dbReference>
<evidence type="ECO:0000313" key="4">
    <source>
        <dbReference type="Proteomes" id="UP001314229"/>
    </source>
</evidence>
<organism evidence="3 4">
    <name type="scientific">Scomber scombrus</name>
    <name type="common">Atlantic mackerel</name>
    <name type="synonym">Scomber vernalis</name>
    <dbReference type="NCBI Taxonomy" id="13677"/>
    <lineage>
        <taxon>Eukaryota</taxon>
        <taxon>Metazoa</taxon>
        <taxon>Chordata</taxon>
        <taxon>Craniata</taxon>
        <taxon>Vertebrata</taxon>
        <taxon>Euteleostomi</taxon>
        <taxon>Actinopterygii</taxon>
        <taxon>Neopterygii</taxon>
        <taxon>Teleostei</taxon>
        <taxon>Neoteleostei</taxon>
        <taxon>Acanthomorphata</taxon>
        <taxon>Pelagiaria</taxon>
        <taxon>Scombriformes</taxon>
        <taxon>Scombridae</taxon>
        <taxon>Scomber</taxon>
    </lineage>
</organism>
<proteinExistence type="predicted"/>
<protein>
    <submittedName>
        <fullName evidence="3">Monocyte chemotactic protein 1B-like</fullName>
    </submittedName>
</protein>
<gene>
    <name evidence="3" type="ORF">FSCOSCO3_A034526</name>
</gene>
<keyword evidence="1" id="KW-0472">Membrane</keyword>
<sequence length="150" mass="17082">MAPWGDGKLLFCVLFLTCCIATLAQIPVDRNFKKKKEMEKHVVVDYRRQVKGQSCSVGSAFFVTRHGKTLCSAANLLNGVMKRVDDVKKLCKQNNYMHKLCFGVKPDLTALLQRVKEKVYPTNYHTNNTNLLFHTKAILIFLLSVLYSIV</sequence>
<keyword evidence="1" id="KW-1133">Transmembrane helix</keyword>
<evidence type="ECO:0000313" key="3">
    <source>
        <dbReference type="EMBL" id="CAK6970026.1"/>
    </source>
</evidence>
<dbReference type="AlphaFoldDB" id="A0AAV1PDR0"/>
<keyword evidence="1" id="KW-0812">Transmembrane</keyword>
<evidence type="ECO:0000256" key="1">
    <source>
        <dbReference type="SAM" id="Phobius"/>
    </source>
</evidence>
<feature type="transmembrane region" description="Helical" evidence="1">
    <location>
        <begin position="131"/>
        <end position="149"/>
    </location>
</feature>
<name>A0AAV1PDR0_SCOSC</name>
<dbReference type="Gene3D" id="2.40.50.40">
    <property type="match status" value="1"/>
</dbReference>
<keyword evidence="2" id="KW-0732">Signal</keyword>
<evidence type="ECO:0000256" key="2">
    <source>
        <dbReference type="SAM" id="SignalP"/>
    </source>
</evidence>